<dbReference type="AlphaFoldDB" id="A0A0E9UIG7"/>
<protein>
    <submittedName>
        <fullName evidence="1">Uncharacterized protein</fullName>
    </submittedName>
</protein>
<proteinExistence type="predicted"/>
<reference evidence="1" key="1">
    <citation type="submission" date="2014-11" db="EMBL/GenBank/DDBJ databases">
        <authorList>
            <person name="Amaro Gonzalez C."/>
        </authorList>
    </citation>
    <scope>NUCLEOTIDE SEQUENCE</scope>
</reference>
<evidence type="ECO:0000313" key="1">
    <source>
        <dbReference type="EMBL" id="JAH65551.1"/>
    </source>
</evidence>
<name>A0A0E9UIG7_ANGAN</name>
<organism evidence="1">
    <name type="scientific">Anguilla anguilla</name>
    <name type="common">European freshwater eel</name>
    <name type="synonym">Muraena anguilla</name>
    <dbReference type="NCBI Taxonomy" id="7936"/>
    <lineage>
        <taxon>Eukaryota</taxon>
        <taxon>Metazoa</taxon>
        <taxon>Chordata</taxon>
        <taxon>Craniata</taxon>
        <taxon>Vertebrata</taxon>
        <taxon>Euteleostomi</taxon>
        <taxon>Actinopterygii</taxon>
        <taxon>Neopterygii</taxon>
        <taxon>Teleostei</taxon>
        <taxon>Anguilliformes</taxon>
        <taxon>Anguillidae</taxon>
        <taxon>Anguilla</taxon>
    </lineage>
</organism>
<accession>A0A0E9UIG7</accession>
<dbReference type="EMBL" id="GBXM01043026">
    <property type="protein sequence ID" value="JAH65551.1"/>
    <property type="molecule type" value="Transcribed_RNA"/>
</dbReference>
<sequence length="21" mass="2343">MSRNARGNIKEESLAVGLLQR</sequence>
<reference evidence="1" key="2">
    <citation type="journal article" date="2015" name="Fish Shellfish Immunol.">
        <title>Early steps in the European eel (Anguilla anguilla)-Vibrio vulnificus interaction in the gills: Role of the RtxA13 toxin.</title>
        <authorList>
            <person name="Callol A."/>
            <person name="Pajuelo D."/>
            <person name="Ebbesson L."/>
            <person name="Teles M."/>
            <person name="MacKenzie S."/>
            <person name="Amaro C."/>
        </authorList>
    </citation>
    <scope>NUCLEOTIDE SEQUENCE</scope>
</reference>